<proteinExistence type="predicted"/>
<dbReference type="InterPro" id="IPR042106">
    <property type="entry name" value="Nuo/plastoQ_OxRdtase_6_NuoJ"/>
</dbReference>
<accession>A0A4T0MRX0</accession>
<keyword evidence="1" id="KW-0812">Transmembrane</keyword>
<dbReference type="EMBL" id="SPRH01000082">
    <property type="protein sequence ID" value="TIB95737.1"/>
    <property type="molecule type" value="Genomic_DNA"/>
</dbReference>
<dbReference type="EMBL" id="SPRO01000079">
    <property type="protein sequence ID" value="TIC23978.1"/>
    <property type="molecule type" value="Genomic_DNA"/>
</dbReference>
<dbReference type="Pfam" id="PF00499">
    <property type="entry name" value="Oxidored_q3"/>
    <property type="match status" value="1"/>
</dbReference>
<reference evidence="7 8" key="1">
    <citation type="submission" date="2019-03" db="EMBL/GenBank/DDBJ databases">
        <title>Sequencing 25 genomes of Wallemia mellicola.</title>
        <authorList>
            <person name="Gostincar C."/>
        </authorList>
    </citation>
    <scope>NUCLEOTIDE SEQUENCE [LARGE SCALE GENOMIC DNA]</scope>
    <source>
        <strain evidence="4 8">EXF-1262</strain>
        <strain evidence="3 9">EXF-6152</strain>
        <strain evidence="6 10">EXF-757</strain>
        <strain evidence="5 7">EXF-8738</strain>
    </source>
</reference>
<dbReference type="AlphaFoldDB" id="A0A4T0MRX0"/>
<evidence type="ECO:0000313" key="9">
    <source>
        <dbReference type="Proteomes" id="UP000310685"/>
    </source>
</evidence>
<evidence type="ECO:0000313" key="7">
    <source>
        <dbReference type="Proteomes" id="UP000305647"/>
    </source>
</evidence>
<keyword evidence="1" id="KW-1133">Transmembrane helix</keyword>
<dbReference type="Proteomes" id="UP000310685">
    <property type="component" value="Unassembled WGS sequence"/>
</dbReference>
<feature type="transmembrane region" description="Helical" evidence="1">
    <location>
        <begin position="57"/>
        <end position="77"/>
    </location>
</feature>
<comment type="caution">
    <text evidence="4">The sequence shown here is derived from an EMBL/GenBank/DDBJ whole genome shotgun (WGS) entry which is preliminary data.</text>
</comment>
<dbReference type="EMBL" id="SPRX01000084">
    <property type="protein sequence ID" value="TIC61882.1"/>
    <property type="molecule type" value="Genomic_DNA"/>
</dbReference>
<dbReference type="PANTHER" id="PTHR33269">
    <property type="entry name" value="NADH-UBIQUINONE OXIDOREDUCTASE CHAIN 6"/>
    <property type="match status" value="1"/>
</dbReference>
<name>A0A4T0MRX0_9BASI</name>
<evidence type="ECO:0008006" key="11">
    <source>
        <dbReference type="Google" id="ProtNLM"/>
    </source>
</evidence>
<keyword evidence="1" id="KW-0472">Membrane</keyword>
<evidence type="ECO:0000313" key="8">
    <source>
        <dbReference type="Proteomes" id="UP000307169"/>
    </source>
</evidence>
<sequence>MNLFLLDLLSALAMISGVMVITSKSPVSSVLFLVSVFVNSACYLVILGVGFIGLSYLIVYVGAIAILFLFVIMMLNLRLVELVEVGKSYTKNLPLGYYTNIQNVFLSGDFGGLNNETVYQTFNLNGLDNEIVSFTHIQAIGQGLYTYGSIWLILVLLFYV</sequence>
<evidence type="ECO:0000313" key="6">
    <source>
        <dbReference type="EMBL" id="TIC61882.1"/>
    </source>
</evidence>
<dbReference type="Gene3D" id="1.20.120.1200">
    <property type="entry name" value="NADH-ubiquinone/plastoquinone oxidoreductase chain 6, subunit NuoJ"/>
    <property type="match status" value="1"/>
</dbReference>
<feature type="transmembrane region" description="Helical" evidence="1">
    <location>
        <begin position="139"/>
        <end position="159"/>
    </location>
</feature>
<dbReference type="PANTHER" id="PTHR33269:SF17">
    <property type="entry name" value="NADH-UBIQUINONE OXIDOREDUCTASE CHAIN 6"/>
    <property type="match status" value="1"/>
</dbReference>
<dbReference type="Proteomes" id="UP000307169">
    <property type="component" value="Unassembled WGS sequence"/>
</dbReference>
<dbReference type="Proteomes" id="UP000310708">
    <property type="component" value="Unassembled WGS sequence"/>
</dbReference>
<evidence type="ECO:0000313" key="3">
    <source>
        <dbReference type="EMBL" id="TIB74319.1"/>
    </source>
</evidence>
<evidence type="ECO:0000256" key="2">
    <source>
        <dbReference type="SAM" id="SignalP"/>
    </source>
</evidence>
<evidence type="ECO:0000313" key="4">
    <source>
        <dbReference type="EMBL" id="TIB95737.1"/>
    </source>
</evidence>
<feature type="signal peptide" evidence="2">
    <location>
        <begin position="1"/>
        <end position="17"/>
    </location>
</feature>
<gene>
    <name evidence="6" type="ORF">E3Q01_04217</name>
    <name evidence="5" type="ORF">E3Q10_04197</name>
    <name evidence="4" type="ORF">E3Q17_04174</name>
    <name evidence="3" type="ORF">E3Q22_04222</name>
</gene>
<feature type="transmembrane region" description="Helical" evidence="1">
    <location>
        <begin position="30"/>
        <end position="50"/>
    </location>
</feature>
<organism evidence="4 8">
    <name type="scientific">Wallemia mellicola</name>
    <dbReference type="NCBI Taxonomy" id="1708541"/>
    <lineage>
        <taxon>Eukaryota</taxon>
        <taxon>Fungi</taxon>
        <taxon>Dikarya</taxon>
        <taxon>Basidiomycota</taxon>
        <taxon>Wallemiomycotina</taxon>
        <taxon>Wallemiomycetes</taxon>
        <taxon>Wallemiales</taxon>
        <taxon>Wallemiaceae</taxon>
        <taxon>Wallemia</taxon>
    </lineage>
</organism>
<dbReference type="InterPro" id="IPR001457">
    <property type="entry name" value="NADH_UbQ/plastoQ_OxRdtase_su6"/>
</dbReference>
<evidence type="ECO:0000313" key="5">
    <source>
        <dbReference type="EMBL" id="TIC23978.1"/>
    </source>
</evidence>
<evidence type="ECO:0000256" key="1">
    <source>
        <dbReference type="SAM" id="Phobius"/>
    </source>
</evidence>
<dbReference type="Proteomes" id="UP000305647">
    <property type="component" value="Unassembled WGS sequence"/>
</dbReference>
<dbReference type="GO" id="GO:0008137">
    <property type="term" value="F:NADH dehydrogenase (ubiquinone) activity"/>
    <property type="evidence" value="ECO:0007669"/>
    <property type="project" value="InterPro"/>
</dbReference>
<keyword evidence="2" id="KW-0732">Signal</keyword>
<evidence type="ECO:0000313" key="10">
    <source>
        <dbReference type="Proteomes" id="UP000310708"/>
    </source>
</evidence>
<dbReference type="EMBL" id="SPRC01000076">
    <property type="protein sequence ID" value="TIB74319.1"/>
    <property type="molecule type" value="Genomic_DNA"/>
</dbReference>
<feature type="chain" id="PRO_5044609205" description="NADH-ubiquinone oxidoreductase chain 6" evidence="2">
    <location>
        <begin position="18"/>
        <end position="160"/>
    </location>
</feature>
<protein>
    <recommendedName>
        <fullName evidence="11">NADH-ubiquinone oxidoreductase chain 6</fullName>
    </recommendedName>
</protein>